<dbReference type="AlphaFoldDB" id="A0A0B6YW17"/>
<gene>
    <name evidence="1" type="primary">ORF39563</name>
</gene>
<dbReference type="EMBL" id="HACG01013634">
    <property type="protein sequence ID" value="CEK60499.1"/>
    <property type="molecule type" value="Transcribed_RNA"/>
</dbReference>
<feature type="non-terminal residue" evidence="1">
    <location>
        <position position="50"/>
    </location>
</feature>
<name>A0A0B6YW17_9EUPU</name>
<accession>A0A0B6YW17</accession>
<evidence type="ECO:0000313" key="1">
    <source>
        <dbReference type="EMBL" id="CEK60499.1"/>
    </source>
</evidence>
<proteinExistence type="predicted"/>
<protein>
    <submittedName>
        <fullName evidence="1">Uncharacterized protein</fullName>
    </submittedName>
</protein>
<organism evidence="1">
    <name type="scientific">Arion vulgaris</name>
    <dbReference type="NCBI Taxonomy" id="1028688"/>
    <lineage>
        <taxon>Eukaryota</taxon>
        <taxon>Metazoa</taxon>
        <taxon>Spiralia</taxon>
        <taxon>Lophotrochozoa</taxon>
        <taxon>Mollusca</taxon>
        <taxon>Gastropoda</taxon>
        <taxon>Heterobranchia</taxon>
        <taxon>Euthyneura</taxon>
        <taxon>Panpulmonata</taxon>
        <taxon>Eupulmonata</taxon>
        <taxon>Stylommatophora</taxon>
        <taxon>Helicina</taxon>
        <taxon>Arionoidea</taxon>
        <taxon>Arionidae</taxon>
        <taxon>Arion</taxon>
    </lineage>
</organism>
<sequence>MLNCAIGYQTDFIVLRTEPCILYLPLQLSSSNILSFKLVPFTVHHCDSTV</sequence>
<reference evidence="1" key="1">
    <citation type="submission" date="2014-12" db="EMBL/GenBank/DDBJ databases">
        <title>Insight into the proteome of Arion vulgaris.</title>
        <authorList>
            <person name="Aradska J."/>
            <person name="Bulat T."/>
            <person name="Smidak R."/>
            <person name="Sarate P."/>
            <person name="Gangsoo J."/>
            <person name="Sialana F."/>
            <person name="Bilban M."/>
            <person name="Lubec G."/>
        </authorList>
    </citation>
    <scope>NUCLEOTIDE SEQUENCE</scope>
    <source>
        <tissue evidence="1">Skin</tissue>
    </source>
</reference>